<dbReference type="STRING" id="1312852.EG19_06200"/>
<evidence type="ECO:0008006" key="8">
    <source>
        <dbReference type="Google" id="ProtNLM"/>
    </source>
</evidence>
<reference evidence="6 7" key="1">
    <citation type="submission" date="2014-04" db="EMBL/GenBank/DDBJ databases">
        <title>The Genome Sequence of Thermoanaerobaculum aquaticum MP-01, The First Cultivated Group 23 Acidobacterium.</title>
        <authorList>
            <person name="Stamps B.W."/>
            <person name="Losey N.A."/>
            <person name="Lawson P.A."/>
            <person name="Stevenson B.S."/>
        </authorList>
    </citation>
    <scope>NUCLEOTIDE SEQUENCE [LARGE SCALE GENOMIC DNA]</scope>
    <source>
        <strain evidence="6 7">MP-01</strain>
    </source>
</reference>
<name>A0A062XVD5_9BACT</name>
<dbReference type="Pfam" id="PF13432">
    <property type="entry name" value="TPR_16"/>
    <property type="match status" value="2"/>
</dbReference>
<dbReference type="RefSeq" id="WP_038049863.1">
    <property type="nucleotide sequence ID" value="NZ_JMFG01000023.1"/>
</dbReference>
<organism evidence="6 7">
    <name type="scientific">Thermoanaerobaculum aquaticum</name>
    <dbReference type="NCBI Taxonomy" id="1312852"/>
    <lineage>
        <taxon>Bacteria</taxon>
        <taxon>Pseudomonadati</taxon>
        <taxon>Acidobacteriota</taxon>
        <taxon>Thermoanaerobaculia</taxon>
        <taxon>Thermoanaerobaculales</taxon>
        <taxon>Thermoanaerobaculaceae</taxon>
        <taxon>Thermoanaerobaculum</taxon>
    </lineage>
</organism>
<dbReference type="SMART" id="SM00028">
    <property type="entry name" value="TPR"/>
    <property type="match status" value="6"/>
</dbReference>
<feature type="coiled-coil region" evidence="4">
    <location>
        <begin position="332"/>
        <end position="368"/>
    </location>
</feature>
<dbReference type="InterPro" id="IPR050498">
    <property type="entry name" value="Ycf3"/>
</dbReference>
<keyword evidence="2 3" id="KW-0802">TPR repeat</keyword>
<dbReference type="PROSITE" id="PS50005">
    <property type="entry name" value="TPR"/>
    <property type="match status" value="1"/>
</dbReference>
<dbReference type="Proteomes" id="UP000027284">
    <property type="component" value="Unassembled WGS sequence"/>
</dbReference>
<dbReference type="OrthoDB" id="128461at2"/>
<dbReference type="PANTHER" id="PTHR44858:SF1">
    <property type="entry name" value="UDP-N-ACETYLGLUCOSAMINE--PEPTIDE N-ACETYLGLUCOSAMINYLTRANSFERASE SPINDLY-RELATED"/>
    <property type="match status" value="1"/>
</dbReference>
<dbReference type="InterPro" id="IPR011990">
    <property type="entry name" value="TPR-like_helical_dom_sf"/>
</dbReference>
<gene>
    <name evidence="6" type="ORF">EG19_06200</name>
</gene>
<keyword evidence="4" id="KW-0175">Coiled coil</keyword>
<dbReference type="PANTHER" id="PTHR44858">
    <property type="entry name" value="TETRATRICOPEPTIDE REPEAT PROTEIN 6"/>
    <property type="match status" value="1"/>
</dbReference>
<dbReference type="EMBL" id="JMFG01000023">
    <property type="protein sequence ID" value="KDA53339.1"/>
    <property type="molecule type" value="Genomic_DNA"/>
</dbReference>
<keyword evidence="5" id="KW-0732">Signal</keyword>
<protein>
    <recommendedName>
        <fullName evidence="8">Tetratricopeptide repeat protein</fullName>
    </recommendedName>
</protein>
<proteinExistence type="predicted"/>
<dbReference type="SUPFAM" id="SSF48452">
    <property type="entry name" value="TPR-like"/>
    <property type="match status" value="2"/>
</dbReference>
<sequence length="379" mass="40955">MKLVARFLLAVAATGVLAADWNAALSLYKKGDYAGALKEFQAVLQENPNYAGAYYYVGACQEKLGQKDQALANYQKANQMEPTNPAFARALAVLLVDMGKAAEAVKVLQVVPVETLKGEQKAVVLATLARARLAANDTNGAVEAARAATQAGPQQVDAWAVYGAALSRAGKDADAFNAYRRAFELSGDATLGKTAATAGLRAARMVKGQESNALYSQAATVAAKAYEKKASPDLALLAAEGFLGADRYDESLAWLDRAGVDNALTTYYRGQCAQGKGDVAKAEKFFRDALTKSPDAHLRRLIYSSLGFVLDKQKRYKEAEQAYQEAGNPTKVAEMRDKQAKYEQNLKADEEARRIEEIRKTQEELRRLRGGAPTPTPKS</sequence>
<evidence type="ECO:0000256" key="4">
    <source>
        <dbReference type="SAM" id="Coils"/>
    </source>
</evidence>
<evidence type="ECO:0000256" key="2">
    <source>
        <dbReference type="ARBA" id="ARBA00022803"/>
    </source>
</evidence>
<dbReference type="Gene3D" id="1.25.40.10">
    <property type="entry name" value="Tetratricopeptide repeat domain"/>
    <property type="match status" value="3"/>
</dbReference>
<evidence type="ECO:0000313" key="7">
    <source>
        <dbReference type="Proteomes" id="UP000027284"/>
    </source>
</evidence>
<evidence type="ECO:0000313" key="6">
    <source>
        <dbReference type="EMBL" id="KDA53339.1"/>
    </source>
</evidence>
<comment type="caution">
    <text evidence="6">The sequence shown here is derived from an EMBL/GenBank/DDBJ whole genome shotgun (WGS) entry which is preliminary data.</text>
</comment>
<evidence type="ECO:0000256" key="5">
    <source>
        <dbReference type="SAM" id="SignalP"/>
    </source>
</evidence>
<keyword evidence="1" id="KW-0677">Repeat</keyword>
<accession>A0A062XVD5</accession>
<evidence type="ECO:0000256" key="1">
    <source>
        <dbReference type="ARBA" id="ARBA00022737"/>
    </source>
</evidence>
<evidence type="ECO:0000256" key="3">
    <source>
        <dbReference type="PROSITE-ProRule" id="PRU00339"/>
    </source>
</evidence>
<dbReference type="AlphaFoldDB" id="A0A062XVD5"/>
<feature type="repeat" description="TPR" evidence="3">
    <location>
        <begin position="51"/>
        <end position="84"/>
    </location>
</feature>
<feature type="chain" id="PRO_5001616485" description="Tetratricopeptide repeat protein" evidence="5">
    <location>
        <begin position="19"/>
        <end position="379"/>
    </location>
</feature>
<keyword evidence="7" id="KW-1185">Reference proteome</keyword>
<feature type="signal peptide" evidence="5">
    <location>
        <begin position="1"/>
        <end position="18"/>
    </location>
</feature>
<dbReference type="InterPro" id="IPR019734">
    <property type="entry name" value="TPR_rpt"/>
</dbReference>